<keyword evidence="11" id="KW-1185">Reference proteome</keyword>
<evidence type="ECO:0000256" key="5">
    <source>
        <dbReference type="ARBA" id="ARBA00023163"/>
    </source>
</evidence>
<dbReference type="RefSeq" id="WP_115935227.1">
    <property type="nucleotide sequence ID" value="NZ_QRDW01000001.1"/>
</dbReference>
<dbReference type="InterPro" id="IPR039420">
    <property type="entry name" value="WalR-like"/>
</dbReference>
<evidence type="ECO:0000259" key="8">
    <source>
        <dbReference type="PROSITE" id="PS50110"/>
    </source>
</evidence>
<dbReference type="GO" id="GO:0000156">
    <property type="term" value="F:phosphorelay response regulator activity"/>
    <property type="evidence" value="ECO:0007669"/>
    <property type="project" value="TreeGrafter"/>
</dbReference>
<feature type="modified residue" description="4-aspartylphosphate" evidence="6">
    <location>
        <position position="51"/>
    </location>
</feature>
<dbReference type="InterPro" id="IPR036388">
    <property type="entry name" value="WH-like_DNA-bd_sf"/>
</dbReference>
<dbReference type="PROSITE" id="PS50110">
    <property type="entry name" value="RESPONSE_REGULATORY"/>
    <property type="match status" value="1"/>
</dbReference>
<dbReference type="PANTHER" id="PTHR48111:SF67">
    <property type="entry name" value="TRANSCRIPTIONAL REGULATORY PROTEIN TCTD"/>
    <property type="match status" value="1"/>
</dbReference>
<dbReference type="AlphaFoldDB" id="A0A3D9HXK5"/>
<protein>
    <submittedName>
        <fullName evidence="10">Two-component system OmpR family response regulator</fullName>
    </submittedName>
</protein>
<evidence type="ECO:0000256" key="6">
    <source>
        <dbReference type="PROSITE-ProRule" id="PRU00169"/>
    </source>
</evidence>
<dbReference type="InterPro" id="IPR001789">
    <property type="entry name" value="Sig_transdc_resp-reg_receiver"/>
</dbReference>
<feature type="DNA-binding region" description="OmpR/PhoB-type" evidence="7">
    <location>
        <begin position="124"/>
        <end position="220"/>
    </location>
</feature>
<evidence type="ECO:0000256" key="7">
    <source>
        <dbReference type="PROSITE-ProRule" id="PRU01091"/>
    </source>
</evidence>
<dbReference type="InterPro" id="IPR016032">
    <property type="entry name" value="Sig_transdc_resp-reg_C-effctor"/>
</dbReference>
<name>A0A3D9HXK5_9PROT</name>
<dbReference type="SUPFAM" id="SSF46894">
    <property type="entry name" value="C-terminal effector domain of the bipartite response regulators"/>
    <property type="match status" value="1"/>
</dbReference>
<proteinExistence type="predicted"/>
<evidence type="ECO:0000313" key="11">
    <source>
        <dbReference type="Proteomes" id="UP000256845"/>
    </source>
</evidence>
<dbReference type="InterPro" id="IPR011006">
    <property type="entry name" value="CheY-like_superfamily"/>
</dbReference>
<accession>A0A3D9HXK5</accession>
<dbReference type="GO" id="GO:0032993">
    <property type="term" value="C:protein-DNA complex"/>
    <property type="evidence" value="ECO:0007669"/>
    <property type="project" value="TreeGrafter"/>
</dbReference>
<sequence>MRLLVVEDNAALADGVSKALRDDGYAVDLVTDGNEAADILLVQDYDLIVLDLNLPGQDGLSILKNYRARGGRAQVMILTARDSVDDRVRGLDIGADDYLTKPFELQELEARVRALMRRGSGQKSPVIQCGALSYDTVARQASLGGALLDLPRRELCLLEVLLSRAGHVISKDHIAERLASFDEEISPNAVEIYISRLRKRFHDHDINIKTVRGLGYLMEINS</sequence>
<dbReference type="GO" id="GO:0006355">
    <property type="term" value="P:regulation of DNA-templated transcription"/>
    <property type="evidence" value="ECO:0007669"/>
    <property type="project" value="InterPro"/>
</dbReference>
<comment type="caution">
    <text evidence="10">The sequence shown here is derived from an EMBL/GenBank/DDBJ whole genome shotgun (WGS) entry which is preliminary data.</text>
</comment>
<dbReference type="PROSITE" id="PS51755">
    <property type="entry name" value="OMPR_PHOB"/>
    <property type="match status" value="1"/>
</dbReference>
<evidence type="ECO:0000259" key="9">
    <source>
        <dbReference type="PROSITE" id="PS51755"/>
    </source>
</evidence>
<evidence type="ECO:0000313" key="10">
    <source>
        <dbReference type="EMBL" id="RED54150.1"/>
    </source>
</evidence>
<keyword evidence="1 6" id="KW-0597">Phosphoprotein</keyword>
<dbReference type="SMART" id="SM00448">
    <property type="entry name" value="REC"/>
    <property type="match status" value="1"/>
</dbReference>
<evidence type="ECO:0000256" key="3">
    <source>
        <dbReference type="ARBA" id="ARBA00023015"/>
    </source>
</evidence>
<dbReference type="InterPro" id="IPR001867">
    <property type="entry name" value="OmpR/PhoB-type_DNA-bd"/>
</dbReference>
<dbReference type="OrthoDB" id="9802426at2"/>
<keyword evidence="3" id="KW-0805">Transcription regulation</keyword>
<dbReference type="Proteomes" id="UP000256845">
    <property type="component" value="Unassembled WGS sequence"/>
</dbReference>
<dbReference type="CDD" id="cd00383">
    <property type="entry name" value="trans_reg_C"/>
    <property type="match status" value="1"/>
</dbReference>
<gene>
    <name evidence="10" type="ORF">DFP90_101953</name>
</gene>
<evidence type="ECO:0000256" key="4">
    <source>
        <dbReference type="ARBA" id="ARBA00023125"/>
    </source>
</evidence>
<dbReference type="Gene3D" id="6.10.250.690">
    <property type="match status" value="1"/>
</dbReference>
<dbReference type="SMART" id="SM00862">
    <property type="entry name" value="Trans_reg_C"/>
    <property type="match status" value="1"/>
</dbReference>
<dbReference type="FunFam" id="3.40.50.2300:FF:000002">
    <property type="entry name" value="DNA-binding response regulator PhoP"/>
    <property type="match status" value="1"/>
</dbReference>
<keyword evidence="4 7" id="KW-0238">DNA-binding</keyword>
<evidence type="ECO:0000256" key="2">
    <source>
        <dbReference type="ARBA" id="ARBA00023012"/>
    </source>
</evidence>
<feature type="domain" description="Response regulatory" evidence="8">
    <location>
        <begin position="2"/>
        <end position="116"/>
    </location>
</feature>
<dbReference type="SUPFAM" id="SSF52172">
    <property type="entry name" value="CheY-like"/>
    <property type="match status" value="1"/>
</dbReference>
<dbReference type="Pfam" id="PF00486">
    <property type="entry name" value="Trans_reg_C"/>
    <property type="match status" value="1"/>
</dbReference>
<dbReference type="Gene3D" id="3.40.50.2300">
    <property type="match status" value="1"/>
</dbReference>
<keyword evidence="2" id="KW-0902">Two-component regulatory system</keyword>
<feature type="domain" description="OmpR/PhoB-type" evidence="9">
    <location>
        <begin position="124"/>
        <end position="220"/>
    </location>
</feature>
<evidence type="ECO:0000256" key="1">
    <source>
        <dbReference type="ARBA" id="ARBA00022553"/>
    </source>
</evidence>
<keyword evidence="5" id="KW-0804">Transcription</keyword>
<dbReference type="CDD" id="cd17624">
    <property type="entry name" value="REC_OmpR_PmrA-like"/>
    <property type="match status" value="1"/>
</dbReference>
<dbReference type="Gene3D" id="1.10.10.10">
    <property type="entry name" value="Winged helix-like DNA-binding domain superfamily/Winged helix DNA-binding domain"/>
    <property type="match status" value="1"/>
</dbReference>
<reference evidence="10 11" key="1">
    <citation type="submission" date="2018-07" db="EMBL/GenBank/DDBJ databases">
        <title>Genomic Encyclopedia of Type Strains, Phase III (KMG-III): the genomes of soil and plant-associated and newly described type strains.</title>
        <authorList>
            <person name="Whitman W."/>
        </authorList>
    </citation>
    <scope>NUCLEOTIDE SEQUENCE [LARGE SCALE GENOMIC DNA]</scope>
    <source>
        <strain evidence="10 11">CECT 8488</strain>
    </source>
</reference>
<dbReference type="Pfam" id="PF00072">
    <property type="entry name" value="Response_reg"/>
    <property type="match status" value="1"/>
</dbReference>
<organism evidence="10 11">
    <name type="scientific">Aestuariispira insulae</name>
    <dbReference type="NCBI Taxonomy" id="1461337"/>
    <lineage>
        <taxon>Bacteria</taxon>
        <taxon>Pseudomonadati</taxon>
        <taxon>Pseudomonadota</taxon>
        <taxon>Alphaproteobacteria</taxon>
        <taxon>Rhodospirillales</taxon>
        <taxon>Kiloniellaceae</taxon>
        <taxon>Aestuariispira</taxon>
    </lineage>
</organism>
<dbReference type="EMBL" id="QRDW01000001">
    <property type="protein sequence ID" value="RED54150.1"/>
    <property type="molecule type" value="Genomic_DNA"/>
</dbReference>
<dbReference type="PANTHER" id="PTHR48111">
    <property type="entry name" value="REGULATOR OF RPOS"/>
    <property type="match status" value="1"/>
</dbReference>
<dbReference type="GO" id="GO:0000976">
    <property type="term" value="F:transcription cis-regulatory region binding"/>
    <property type="evidence" value="ECO:0007669"/>
    <property type="project" value="TreeGrafter"/>
</dbReference>
<dbReference type="GO" id="GO:0005829">
    <property type="term" value="C:cytosol"/>
    <property type="evidence" value="ECO:0007669"/>
    <property type="project" value="TreeGrafter"/>
</dbReference>